<keyword evidence="1" id="KW-0812">Transmembrane</keyword>
<evidence type="ECO:0000259" key="2">
    <source>
        <dbReference type="Pfam" id="PF06713"/>
    </source>
</evidence>
<dbReference type="Pfam" id="PF06713">
    <property type="entry name" value="bPH_4"/>
    <property type="match status" value="1"/>
</dbReference>
<dbReference type="EMBL" id="FOXU01000002">
    <property type="protein sequence ID" value="SFQ39950.1"/>
    <property type="molecule type" value="Genomic_DNA"/>
</dbReference>
<evidence type="ECO:0000313" key="4">
    <source>
        <dbReference type="Proteomes" id="UP000198734"/>
    </source>
</evidence>
<dbReference type="InterPro" id="IPR009589">
    <property type="entry name" value="PH_YyaB-like"/>
</dbReference>
<feature type="domain" description="Uncharacterized protein YyaB-like PH" evidence="2">
    <location>
        <begin position="67"/>
        <end position="142"/>
    </location>
</feature>
<accession>A0A1I5Y763</accession>
<dbReference type="AlphaFoldDB" id="A0A1I5Y763"/>
<feature type="transmembrane region" description="Helical" evidence="1">
    <location>
        <begin position="43"/>
        <end position="64"/>
    </location>
</feature>
<evidence type="ECO:0000313" key="3">
    <source>
        <dbReference type="EMBL" id="SFQ39950.1"/>
    </source>
</evidence>
<dbReference type="Proteomes" id="UP000198734">
    <property type="component" value="Unassembled WGS sequence"/>
</dbReference>
<sequence>MKFRSKMDRTFKMMMSVALVIIALAIMWPVAYELFYTNSPDYLAIWIMIALFLICTGFLVWISFDIHYIFNDDYLYVKGGPFRSKIKYKDMTKVNKSSNILVGYRILSSKNALEIHYKNSLMGSIIISPDNQEQFLQLLLQKAPHATSNVIPHV</sequence>
<keyword evidence="1" id="KW-0472">Membrane</keyword>
<keyword evidence="1" id="KW-1133">Transmembrane helix</keyword>
<dbReference type="GO" id="GO:0030153">
    <property type="term" value="P:bacteriocin immunity"/>
    <property type="evidence" value="ECO:0007669"/>
    <property type="project" value="InterPro"/>
</dbReference>
<gene>
    <name evidence="3" type="ORF">SAMN05421670_1949</name>
</gene>
<dbReference type="STRING" id="126156.SAMN05421670_1949"/>
<dbReference type="OrthoDB" id="2436858at2"/>
<protein>
    <submittedName>
        <fullName evidence="3">PH domain-containing protein</fullName>
    </submittedName>
</protein>
<organism evidence="3 4">
    <name type="scientific">Psychrobacillus psychrotolerans</name>
    <dbReference type="NCBI Taxonomy" id="126156"/>
    <lineage>
        <taxon>Bacteria</taxon>
        <taxon>Bacillati</taxon>
        <taxon>Bacillota</taxon>
        <taxon>Bacilli</taxon>
        <taxon>Bacillales</taxon>
        <taxon>Bacillaceae</taxon>
        <taxon>Psychrobacillus</taxon>
    </lineage>
</organism>
<reference evidence="4" key="1">
    <citation type="submission" date="2016-10" db="EMBL/GenBank/DDBJ databases">
        <authorList>
            <person name="Varghese N."/>
            <person name="Submissions S."/>
        </authorList>
    </citation>
    <scope>NUCLEOTIDE SEQUENCE [LARGE SCALE GENOMIC DNA]</scope>
    <source>
        <strain evidence="4">DSM 11706</strain>
    </source>
</reference>
<proteinExistence type="predicted"/>
<evidence type="ECO:0000256" key="1">
    <source>
        <dbReference type="SAM" id="Phobius"/>
    </source>
</evidence>
<keyword evidence="4" id="KW-1185">Reference proteome</keyword>
<name>A0A1I5Y763_9BACI</name>
<dbReference type="RefSeq" id="WP_093536588.1">
    <property type="nucleotide sequence ID" value="NZ_FOXU01000002.1"/>
</dbReference>